<evidence type="ECO:0000256" key="1">
    <source>
        <dbReference type="SAM" id="SignalP"/>
    </source>
</evidence>
<protein>
    <submittedName>
        <fullName evidence="2">Uncharacterized protein</fullName>
    </submittedName>
</protein>
<name>A0A8X6U283_NEPPI</name>
<organism evidence="2 3">
    <name type="scientific">Nephila pilipes</name>
    <name type="common">Giant wood spider</name>
    <name type="synonym">Nephila maculata</name>
    <dbReference type="NCBI Taxonomy" id="299642"/>
    <lineage>
        <taxon>Eukaryota</taxon>
        <taxon>Metazoa</taxon>
        <taxon>Ecdysozoa</taxon>
        <taxon>Arthropoda</taxon>
        <taxon>Chelicerata</taxon>
        <taxon>Arachnida</taxon>
        <taxon>Araneae</taxon>
        <taxon>Araneomorphae</taxon>
        <taxon>Entelegynae</taxon>
        <taxon>Araneoidea</taxon>
        <taxon>Nephilidae</taxon>
        <taxon>Nephila</taxon>
    </lineage>
</organism>
<sequence length="105" mass="11716">MIALFQLSFLACEFIKGWLTETRGCSWEELGKYVRSYAPDRVTLGMKVIPLCPAKVKKHWSQSSTIGALILGHRSCPFPPSMNKSPEDFHAASVVTHSKKDHVLA</sequence>
<evidence type="ECO:0000313" key="2">
    <source>
        <dbReference type="EMBL" id="GFT67662.1"/>
    </source>
</evidence>
<dbReference type="OrthoDB" id="6468804at2759"/>
<proteinExistence type="predicted"/>
<comment type="caution">
    <text evidence="2">The sequence shown here is derived from an EMBL/GenBank/DDBJ whole genome shotgun (WGS) entry which is preliminary data.</text>
</comment>
<gene>
    <name evidence="2" type="ORF">NPIL_353391</name>
</gene>
<keyword evidence="3" id="KW-1185">Reference proteome</keyword>
<feature type="chain" id="PRO_5036444137" evidence="1">
    <location>
        <begin position="18"/>
        <end position="105"/>
    </location>
</feature>
<feature type="signal peptide" evidence="1">
    <location>
        <begin position="1"/>
        <end position="17"/>
    </location>
</feature>
<dbReference type="AlphaFoldDB" id="A0A8X6U283"/>
<evidence type="ECO:0000313" key="3">
    <source>
        <dbReference type="Proteomes" id="UP000887013"/>
    </source>
</evidence>
<accession>A0A8X6U283</accession>
<reference evidence="2" key="1">
    <citation type="submission" date="2020-08" db="EMBL/GenBank/DDBJ databases">
        <title>Multicomponent nature underlies the extraordinary mechanical properties of spider dragline silk.</title>
        <authorList>
            <person name="Kono N."/>
            <person name="Nakamura H."/>
            <person name="Mori M."/>
            <person name="Yoshida Y."/>
            <person name="Ohtoshi R."/>
            <person name="Malay A.D."/>
            <person name="Moran D.A.P."/>
            <person name="Tomita M."/>
            <person name="Numata K."/>
            <person name="Arakawa K."/>
        </authorList>
    </citation>
    <scope>NUCLEOTIDE SEQUENCE</scope>
</reference>
<keyword evidence="1" id="KW-0732">Signal</keyword>
<dbReference type="EMBL" id="BMAW01020340">
    <property type="protein sequence ID" value="GFT67662.1"/>
    <property type="molecule type" value="Genomic_DNA"/>
</dbReference>
<dbReference type="Proteomes" id="UP000887013">
    <property type="component" value="Unassembled WGS sequence"/>
</dbReference>